<evidence type="ECO:0000313" key="7">
    <source>
        <dbReference type="EMBL" id="SAI86404.1"/>
    </source>
</evidence>
<protein>
    <submittedName>
        <fullName evidence="7">Amino acid permease</fullName>
    </submittedName>
</protein>
<dbReference type="PANTHER" id="PTHR42770">
    <property type="entry name" value="AMINO ACID TRANSPORTER-RELATED"/>
    <property type="match status" value="1"/>
</dbReference>
<evidence type="ECO:0000256" key="3">
    <source>
        <dbReference type="ARBA" id="ARBA00022989"/>
    </source>
</evidence>
<evidence type="ECO:0000256" key="1">
    <source>
        <dbReference type="ARBA" id="ARBA00004141"/>
    </source>
</evidence>
<keyword evidence="4 5" id="KW-0472">Membrane</keyword>
<evidence type="ECO:0000256" key="2">
    <source>
        <dbReference type="ARBA" id="ARBA00022692"/>
    </source>
</evidence>
<dbReference type="Pfam" id="PF00324">
    <property type="entry name" value="AA_permease"/>
    <property type="match status" value="1"/>
</dbReference>
<reference evidence="8" key="1">
    <citation type="submission" date="2016-04" db="EMBL/GenBank/DDBJ databases">
        <authorList>
            <person name="Shah S.A."/>
            <person name="Garrett R.A."/>
        </authorList>
    </citation>
    <scope>NUCLEOTIDE SEQUENCE [LARGE SCALE GENOMIC DNA]</scope>
    <source>
        <strain evidence="8">ATCC 35091 / DSM 1616 / JCM 8930 / NBRC 15331 / P1</strain>
    </source>
</reference>
<feature type="transmembrane region" description="Helical" evidence="5">
    <location>
        <begin position="452"/>
        <end position="469"/>
    </location>
</feature>
<feature type="transmembrane region" description="Helical" evidence="5">
    <location>
        <begin position="389"/>
        <end position="410"/>
    </location>
</feature>
<dbReference type="EMBL" id="LT549890">
    <property type="protein sequence ID" value="SAI86404.1"/>
    <property type="molecule type" value="Genomic_DNA"/>
</dbReference>
<feature type="transmembrane region" description="Helical" evidence="5">
    <location>
        <begin position="242"/>
        <end position="266"/>
    </location>
</feature>
<feature type="transmembrane region" description="Helical" evidence="5">
    <location>
        <begin position="338"/>
        <end position="368"/>
    </location>
</feature>
<evidence type="ECO:0000259" key="6">
    <source>
        <dbReference type="Pfam" id="PF00324"/>
    </source>
</evidence>
<feature type="transmembrane region" description="Helical" evidence="5">
    <location>
        <begin position="55"/>
        <end position="75"/>
    </location>
</feature>
<feature type="transmembrane region" description="Helical" evidence="5">
    <location>
        <begin position="278"/>
        <end position="297"/>
    </location>
</feature>
<evidence type="ECO:0000313" key="8">
    <source>
        <dbReference type="Proteomes" id="UP000076770"/>
    </source>
</evidence>
<feature type="domain" description="Amino acid permease/ SLC12A" evidence="6">
    <location>
        <begin position="34"/>
        <end position="512"/>
    </location>
</feature>
<dbReference type="Gene3D" id="1.20.1740.10">
    <property type="entry name" value="Amino acid/polyamine transporter I"/>
    <property type="match status" value="1"/>
</dbReference>
<evidence type="ECO:0000256" key="4">
    <source>
        <dbReference type="ARBA" id="ARBA00023136"/>
    </source>
</evidence>
<dbReference type="PATRIC" id="fig|2287.9.peg.2990"/>
<accession>A0A157T4R6</accession>
<gene>
    <name evidence="7" type="ORF">SSOP1_2850</name>
</gene>
<feature type="transmembrane region" description="Helical" evidence="5">
    <location>
        <begin position="416"/>
        <end position="440"/>
    </location>
</feature>
<dbReference type="Proteomes" id="UP000076770">
    <property type="component" value="Chromosome i"/>
</dbReference>
<organism evidence="7 8">
    <name type="scientific">Saccharolobus solfataricus</name>
    <name type="common">Sulfolobus solfataricus</name>
    <dbReference type="NCBI Taxonomy" id="2287"/>
    <lineage>
        <taxon>Archaea</taxon>
        <taxon>Thermoproteota</taxon>
        <taxon>Thermoprotei</taxon>
        <taxon>Sulfolobales</taxon>
        <taxon>Sulfolobaceae</taxon>
        <taxon>Saccharolobus</taxon>
    </lineage>
</organism>
<dbReference type="PIRSF" id="PIRSF006060">
    <property type="entry name" value="AA_transporter"/>
    <property type="match status" value="1"/>
</dbReference>
<evidence type="ECO:0000256" key="5">
    <source>
        <dbReference type="SAM" id="Phobius"/>
    </source>
</evidence>
<feature type="transmembrane region" description="Helical" evidence="5">
    <location>
        <begin position="96"/>
        <end position="121"/>
    </location>
</feature>
<dbReference type="GO" id="GO:0055085">
    <property type="term" value="P:transmembrane transport"/>
    <property type="evidence" value="ECO:0007669"/>
    <property type="project" value="InterPro"/>
</dbReference>
<dbReference type="AlphaFoldDB" id="A0A157T4R6"/>
<keyword evidence="3 5" id="KW-1133">Transmembrane helix</keyword>
<dbReference type="GO" id="GO:0016020">
    <property type="term" value="C:membrane"/>
    <property type="evidence" value="ECO:0007669"/>
    <property type="project" value="UniProtKB-SubCell"/>
</dbReference>
<feature type="transmembrane region" description="Helical" evidence="5">
    <location>
        <begin position="21"/>
        <end position="43"/>
    </location>
</feature>
<keyword evidence="2 5" id="KW-0812">Transmembrane</keyword>
<dbReference type="InterPro" id="IPR050367">
    <property type="entry name" value="APC_superfamily"/>
</dbReference>
<comment type="subcellular location">
    <subcellularLocation>
        <location evidence="1">Membrane</location>
        <topology evidence="1">Multi-pass membrane protein</topology>
    </subcellularLocation>
</comment>
<sequence>MMEKSKKGAFLRESSGLVREFGILDALWFNIALLGLLFSTYYVASTGPLVGGNPLLGLLLPIVGFFLVGIIFSYVGSKVPRVAADYVYVSRNLHPALGFVGNAGYFLATVPLFMGITGITLQTFGLIPLLTILGYYTHNPSLIVVGSQIDSNPYLIMVIGAVEIVIMSLIPIFGNKVYRAFQWIAIPLALIAAIGMIIVEASVPHSLAIARLNNFASVYANVSNLYANVTSSNAPVPAYYNIYNIISLNPVYVVGFSYIINTIYVAGEVRNPKRSMPISILGTLIITGFIFTAALALEYNQFGYDFTTKMMYLSIVQGTLPIPTPYLDLLEGIASGNIVLGVLFALASIVQLLMYLSAASFVGSRLLFSYAMDRIMPDFVGDVSEKRHVPIKAIILSMIAGLIGLTVFTLPVTSAGAFLLSSVAVAILMLFPMAILSIAVLKTEKNENKIRIIAALSIIYLIYTFYQYLTVPAIGADSIVGYGILAGSIVILFIIFYVAKFIRARQGIDFNLIFKEIPPE</sequence>
<feature type="transmembrane region" description="Helical" evidence="5">
    <location>
        <begin position="481"/>
        <end position="499"/>
    </location>
</feature>
<feature type="transmembrane region" description="Helical" evidence="5">
    <location>
        <begin position="180"/>
        <end position="199"/>
    </location>
</feature>
<dbReference type="PANTHER" id="PTHR42770:SF7">
    <property type="entry name" value="MEMBRANE PROTEIN"/>
    <property type="match status" value="1"/>
</dbReference>
<feature type="transmembrane region" description="Helical" evidence="5">
    <location>
        <begin position="154"/>
        <end position="173"/>
    </location>
</feature>
<dbReference type="InterPro" id="IPR004841">
    <property type="entry name" value="AA-permease/SLC12A_dom"/>
</dbReference>
<proteinExistence type="predicted"/>
<name>A0A157T4R6_SACSO</name>